<dbReference type="PANTHER" id="PTHR30136:SF39">
    <property type="entry name" value="TRANSCRIPTIONAL REGULATORY PROTEIN"/>
    <property type="match status" value="1"/>
</dbReference>
<dbReference type="KEGG" id="nec:KGD82_20285"/>
<dbReference type="EMBL" id="CP074402">
    <property type="protein sequence ID" value="QVJ00798.1"/>
    <property type="molecule type" value="Genomic_DNA"/>
</dbReference>
<keyword evidence="6" id="KW-1185">Reference proteome</keyword>
<evidence type="ECO:0000256" key="3">
    <source>
        <dbReference type="ARBA" id="ARBA00023163"/>
    </source>
</evidence>
<dbReference type="GO" id="GO:0045892">
    <property type="term" value="P:negative regulation of DNA-templated transcription"/>
    <property type="evidence" value="ECO:0007669"/>
    <property type="project" value="TreeGrafter"/>
</dbReference>
<name>A0A975QJS8_9ACTN</name>
<dbReference type="SMART" id="SM00346">
    <property type="entry name" value="HTH_ICLR"/>
    <property type="match status" value="1"/>
</dbReference>
<dbReference type="InterPro" id="IPR036390">
    <property type="entry name" value="WH_DNA-bd_sf"/>
</dbReference>
<sequence length="275" mass="29182">MSPPGGPRGESDGRGHRRGVRSVVRALDLLDLYDERNQRYTTRELVELTGLAKTTVLRLVGTLEQRGLLWSGSDGRVGAGPGLLRWARLAHAVWQVPESIRVIMRDLTVETSETVNLYVRADTVRVCVAQEEGPQRLRHVVNTGDEMPLWGGAASKVLLGGAPESVVRRVAAASPHGPQYVERLFTEIAEARARGFAVSHGEREHGASGVAAPVSGSGAGPGPVAALAVGGPTARFTEASVRAFSGAVREAAERIGRIGFDPGSENVATEDEENG</sequence>
<dbReference type="Pfam" id="PF09339">
    <property type="entry name" value="HTH_IclR"/>
    <property type="match status" value="1"/>
</dbReference>
<dbReference type="GO" id="GO:0003677">
    <property type="term" value="F:DNA binding"/>
    <property type="evidence" value="ECO:0007669"/>
    <property type="project" value="UniProtKB-KW"/>
</dbReference>
<dbReference type="PANTHER" id="PTHR30136">
    <property type="entry name" value="HELIX-TURN-HELIX TRANSCRIPTIONAL REGULATOR, ICLR FAMILY"/>
    <property type="match status" value="1"/>
</dbReference>
<dbReference type="Pfam" id="PF01614">
    <property type="entry name" value="IclR_C"/>
    <property type="match status" value="1"/>
</dbReference>
<keyword evidence="2" id="KW-0238">DNA-binding</keyword>
<dbReference type="Gene3D" id="1.10.10.10">
    <property type="entry name" value="Winged helix-like DNA-binding domain superfamily/Winged helix DNA-binding domain"/>
    <property type="match status" value="1"/>
</dbReference>
<dbReference type="SUPFAM" id="SSF46785">
    <property type="entry name" value="Winged helix' DNA-binding domain"/>
    <property type="match status" value="1"/>
</dbReference>
<dbReference type="InterPro" id="IPR050707">
    <property type="entry name" value="HTH_MetabolicPath_Reg"/>
</dbReference>
<reference evidence="5" key="1">
    <citation type="submission" date="2021-05" db="EMBL/GenBank/DDBJ databases">
        <authorList>
            <person name="Kaiqin L."/>
            <person name="Jian G."/>
        </authorList>
    </citation>
    <scope>NUCLEOTIDE SEQUENCE</scope>
    <source>
        <strain evidence="5">HDS5</strain>
    </source>
</reference>
<evidence type="ECO:0000259" key="4">
    <source>
        <dbReference type="SMART" id="SM00346"/>
    </source>
</evidence>
<accession>A0A975QJS8</accession>
<dbReference type="Proteomes" id="UP000682416">
    <property type="component" value="Chromosome"/>
</dbReference>
<dbReference type="InterPro" id="IPR005471">
    <property type="entry name" value="Tscrpt_reg_IclR_N"/>
</dbReference>
<feature type="domain" description="HTH iclR-type" evidence="4">
    <location>
        <begin position="20"/>
        <end position="109"/>
    </location>
</feature>
<evidence type="ECO:0000256" key="2">
    <source>
        <dbReference type="ARBA" id="ARBA00023125"/>
    </source>
</evidence>
<proteinExistence type="predicted"/>
<evidence type="ECO:0000313" key="5">
    <source>
        <dbReference type="EMBL" id="QVJ00798.1"/>
    </source>
</evidence>
<evidence type="ECO:0000313" key="6">
    <source>
        <dbReference type="Proteomes" id="UP000682416"/>
    </source>
</evidence>
<dbReference type="InterPro" id="IPR036388">
    <property type="entry name" value="WH-like_DNA-bd_sf"/>
</dbReference>
<dbReference type="Gene3D" id="3.30.450.40">
    <property type="match status" value="1"/>
</dbReference>
<keyword evidence="3" id="KW-0804">Transcription</keyword>
<dbReference type="InterPro" id="IPR014757">
    <property type="entry name" value="Tscrpt_reg_IclR_C"/>
</dbReference>
<evidence type="ECO:0000256" key="1">
    <source>
        <dbReference type="ARBA" id="ARBA00023015"/>
    </source>
</evidence>
<protein>
    <submittedName>
        <fullName evidence="5">IclR family transcriptional regulator</fullName>
    </submittedName>
</protein>
<gene>
    <name evidence="5" type="ORF">KGD82_20285</name>
</gene>
<dbReference type="GO" id="GO:0003700">
    <property type="term" value="F:DNA-binding transcription factor activity"/>
    <property type="evidence" value="ECO:0007669"/>
    <property type="project" value="TreeGrafter"/>
</dbReference>
<keyword evidence="1" id="KW-0805">Transcription regulation</keyword>
<dbReference type="AlphaFoldDB" id="A0A975QJS8"/>
<dbReference type="SUPFAM" id="SSF55781">
    <property type="entry name" value="GAF domain-like"/>
    <property type="match status" value="1"/>
</dbReference>
<dbReference type="InterPro" id="IPR029016">
    <property type="entry name" value="GAF-like_dom_sf"/>
</dbReference>
<organism evidence="5 6">
    <name type="scientific">Nocardiopsis eucommiae</name>
    <dbReference type="NCBI Taxonomy" id="2831970"/>
    <lineage>
        <taxon>Bacteria</taxon>
        <taxon>Bacillati</taxon>
        <taxon>Actinomycetota</taxon>
        <taxon>Actinomycetes</taxon>
        <taxon>Streptosporangiales</taxon>
        <taxon>Nocardiopsidaceae</taxon>
        <taxon>Nocardiopsis</taxon>
    </lineage>
</organism>